<evidence type="ECO:0000313" key="1">
    <source>
        <dbReference type="EMBL" id="VFU65091.1"/>
    </source>
</evidence>
<dbReference type="AlphaFoldDB" id="A0A6N2NFP4"/>
<reference evidence="1" key="1">
    <citation type="submission" date="2019-03" db="EMBL/GenBank/DDBJ databases">
        <authorList>
            <person name="Mank J."/>
            <person name="Almeida P."/>
        </authorList>
    </citation>
    <scope>NUCLEOTIDE SEQUENCE</scope>
    <source>
        <strain evidence="1">78183</strain>
    </source>
</reference>
<protein>
    <submittedName>
        <fullName evidence="1">Uncharacterized protein</fullName>
    </submittedName>
</protein>
<proteinExistence type="predicted"/>
<organism evidence="1">
    <name type="scientific">Salix viminalis</name>
    <name type="common">Common osier</name>
    <name type="synonym">Basket willow</name>
    <dbReference type="NCBI Taxonomy" id="40686"/>
    <lineage>
        <taxon>Eukaryota</taxon>
        <taxon>Viridiplantae</taxon>
        <taxon>Streptophyta</taxon>
        <taxon>Embryophyta</taxon>
        <taxon>Tracheophyta</taxon>
        <taxon>Spermatophyta</taxon>
        <taxon>Magnoliopsida</taxon>
        <taxon>eudicotyledons</taxon>
        <taxon>Gunneridae</taxon>
        <taxon>Pentapetalae</taxon>
        <taxon>rosids</taxon>
        <taxon>fabids</taxon>
        <taxon>Malpighiales</taxon>
        <taxon>Salicaceae</taxon>
        <taxon>Saliceae</taxon>
        <taxon>Salix</taxon>
    </lineage>
</organism>
<name>A0A6N2NFP4_SALVM</name>
<sequence>MSMMIHFLQGGAALMRLLRMQCVQKSCGLHWILWHPQVQTQLDNLVVGHHPRMRLILWSKMKKILKQVEVQVSGSLDEHIMMSFGK</sequence>
<gene>
    <name evidence="1" type="ORF">SVIM_LOCUS499431</name>
</gene>
<dbReference type="EMBL" id="CAADRP010002274">
    <property type="protein sequence ID" value="VFU65091.1"/>
    <property type="molecule type" value="Genomic_DNA"/>
</dbReference>
<accession>A0A6N2NFP4</accession>